<sequence>MQKLKAALAEIWRIGVPYFKSEHRWFALGLLGAIIALRLFNVWLDVQYNQWNNDFYTALQGKDWPTFAHQLFVVFSWIAALSILTSVYQYYLAQWLQIRWREWMTRRYIGHWMASGTHYRMRLAGNPADNPDQRIAEDTNLFADSFLSVSVALLGQIVTLVSFLFILWRLSSNTPLIIGDLTLNIPGYLVWAALVYAVVGTALTHWIGKPLVALNFQQQRFEADFRFSLVRLRENAEEVALLHGEPAERAGLARRFGHVIDNWFAIMRRQKKLIFLTAGYGQIAIIFPFVVVGPAYFFTDMQLGQLMQIGQAFGMVQTALSFFVTAYATLAAWKAVTDRLAGFERTLGAAEAQATAGPALEERGDATGLAIENLTVGLPDGRTVATVPPTVIGRGERVLVTGASGTGKTSLFRALSGAWPFGTGKVVRPAGARLMILPQRAYLPIGSLRAALAYPNEAATIAPEAAADALAAVGLGSLVPDLETEHHWQNRLSGGEQQRVALARALLAAPDLLLLDEATSALDEAAEAGVYRAIAARLPQTTLVSIGHRASLAALHDRFFRLERGMDGTSTLVAAPAPEPAAG</sequence>
<dbReference type="Pfam" id="PF06472">
    <property type="entry name" value="ABC_membrane_2"/>
    <property type="match status" value="1"/>
</dbReference>
<dbReference type="PROSITE" id="PS50893">
    <property type="entry name" value="ABC_TRANSPORTER_2"/>
    <property type="match status" value="1"/>
</dbReference>
<gene>
    <name evidence="12" type="ORF">GGQ63_001183</name>
</gene>
<dbReference type="InterPro" id="IPR003593">
    <property type="entry name" value="AAA+_ATPase"/>
</dbReference>
<feature type="transmembrane region" description="Helical" evidence="9">
    <location>
        <begin position="71"/>
        <end position="91"/>
    </location>
</feature>
<dbReference type="InterPro" id="IPR011527">
    <property type="entry name" value="ABC1_TM_dom"/>
</dbReference>
<dbReference type="SUPFAM" id="SSF52540">
    <property type="entry name" value="P-loop containing nucleoside triphosphate hydrolases"/>
    <property type="match status" value="1"/>
</dbReference>
<keyword evidence="13" id="KW-1185">Reference proteome</keyword>
<dbReference type="SUPFAM" id="SSF90123">
    <property type="entry name" value="ABC transporter transmembrane region"/>
    <property type="match status" value="1"/>
</dbReference>
<accession>A0A7W9CV32</accession>
<feature type="transmembrane region" description="Helical" evidence="9">
    <location>
        <begin position="25"/>
        <end position="44"/>
    </location>
</feature>
<protein>
    <submittedName>
        <fullName evidence="12">Putative ATP-binding cassette transporter</fullName>
    </submittedName>
</protein>
<dbReference type="AlphaFoldDB" id="A0A7W9CV32"/>
<dbReference type="InterPro" id="IPR003439">
    <property type="entry name" value="ABC_transporter-like_ATP-bd"/>
</dbReference>
<dbReference type="GO" id="GO:0005886">
    <property type="term" value="C:plasma membrane"/>
    <property type="evidence" value="ECO:0007669"/>
    <property type="project" value="UniProtKB-SubCell"/>
</dbReference>
<evidence type="ECO:0000256" key="8">
    <source>
        <dbReference type="ARBA" id="ARBA00023136"/>
    </source>
</evidence>
<evidence type="ECO:0000313" key="12">
    <source>
        <dbReference type="EMBL" id="MBB5752131.1"/>
    </source>
</evidence>
<dbReference type="PROSITE" id="PS50929">
    <property type="entry name" value="ABC_TM1F"/>
    <property type="match status" value="1"/>
</dbReference>
<feature type="transmembrane region" description="Helical" evidence="9">
    <location>
        <begin position="146"/>
        <end position="168"/>
    </location>
</feature>
<feature type="transmembrane region" description="Helical" evidence="9">
    <location>
        <begin position="188"/>
        <end position="208"/>
    </location>
</feature>
<evidence type="ECO:0000259" key="10">
    <source>
        <dbReference type="PROSITE" id="PS50893"/>
    </source>
</evidence>
<dbReference type="Gene3D" id="1.20.1560.10">
    <property type="entry name" value="ABC transporter type 1, transmembrane domain"/>
    <property type="match status" value="1"/>
</dbReference>
<dbReference type="GO" id="GO:0005524">
    <property type="term" value="F:ATP binding"/>
    <property type="evidence" value="ECO:0007669"/>
    <property type="project" value="UniProtKB-KW"/>
</dbReference>
<evidence type="ECO:0000259" key="11">
    <source>
        <dbReference type="PROSITE" id="PS50929"/>
    </source>
</evidence>
<name>A0A7W9CV32_9HYPH</name>
<comment type="similarity">
    <text evidence="2">Belongs to the ABC transporter superfamily.</text>
</comment>
<feature type="domain" description="ABC transmembrane type-1" evidence="11">
    <location>
        <begin position="28"/>
        <end position="332"/>
    </location>
</feature>
<evidence type="ECO:0000256" key="3">
    <source>
        <dbReference type="ARBA" id="ARBA00022448"/>
    </source>
</evidence>
<dbReference type="InterPro" id="IPR036640">
    <property type="entry name" value="ABC1_TM_sf"/>
</dbReference>
<dbReference type="GO" id="GO:0140359">
    <property type="term" value="F:ABC-type transporter activity"/>
    <property type="evidence" value="ECO:0007669"/>
    <property type="project" value="InterPro"/>
</dbReference>
<comment type="caution">
    <text evidence="12">The sequence shown here is derived from an EMBL/GenBank/DDBJ whole genome shotgun (WGS) entry which is preliminary data.</text>
</comment>
<dbReference type="Gene3D" id="3.40.50.300">
    <property type="entry name" value="P-loop containing nucleotide triphosphate hydrolases"/>
    <property type="match status" value="1"/>
</dbReference>
<evidence type="ECO:0000256" key="1">
    <source>
        <dbReference type="ARBA" id="ARBA00004651"/>
    </source>
</evidence>
<dbReference type="PROSITE" id="PS00211">
    <property type="entry name" value="ABC_TRANSPORTER_1"/>
    <property type="match status" value="1"/>
</dbReference>
<feature type="domain" description="ABC transporter" evidence="10">
    <location>
        <begin position="369"/>
        <end position="582"/>
    </location>
</feature>
<proteinExistence type="inferred from homology"/>
<keyword evidence="7 9" id="KW-1133">Transmembrane helix</keyword>
<keyword evidence="3" id="KW-0813">Transport</keyword>
<dbReference type="Proteomes" id="UP000523821">
    <property type="component" value="Unassembled WGS sequence"/>
</dbReference>
<keyword evidence="6 12" id="KW-0067">ATP-binding</keyword>
<keyword evidence="5" id="KW-0547">Nucleotide-binding</keyword>
<feature type="transmembrane region" description="Helical" evidence="9">
    <location>
        <begin position="273"/>
        <end position="297"/>
    </location>
</feature>
<dbReference type="InterPro" id="IPR017871">
    <property type="entry name" value="ABC_transporter-like_CS"/>
</dbReference>
<feature type="transmembrane region" description="Helical" evidence="9">
    <location>
        <begin position="309"/>
        <end position="330"/>
    </location>
</feature>
<dbReference type="SMART" id="SM00382">
    <property type="entry name" value="AAA"/>
    <property type="match status" value="1"/>
</dbReference>
<evidence type="ECO:0000256" key="5">
    <source>
        <dbReference type="ARBA" id="ARBA00022741"/>
    </source>
</evidence>
<evidence type="ECO:0000256" key="9">
    <source>
        <dbReference type="SAM" id="Phobius"/>
    </source>
</evidence>
<dbReference type="PANTHER" id="PTHR11384:SF59">
    <property type="entry name" value="LYSOSOMAL COBALAMIN TRANSPORTER ABCD4"/>
    <property type="match status" value="1"/>
</dbReference>
<evidence type="ECO:0000256" key="4">
    <source>
        <dbReference type="ARBA" id="ARBA00022692"/>
    </source>
</evidence>
<dbReference type="EMBL" id="JACHOO010000002">
    <property type="protein sequence ID" value="MBB5752131.1"/>
    <property type="molecule type" value="Genomic_DNA"/>
</dbReference>
<dbReference type="GO" id="GO:0016887">
    <property type="term" value="F:ATP hydrolysis activity"/>
    <property type="evidence" value="ECO:0007669"/>
    <property type="project" value="InterPro"/>
</dbReference>
<keyword evidence="4 9" id="KW-0812">Transmembrane</keyword>
<keyword evidence="8 9" id="KW-0472">Membrane</keyword>
<evidence type="ECO:0000256" key="6">
    <source>
        <dbReference type="ARBA" id="ARBA00022840"/>
    </source>
</evidence>
<dbReference type="InterPro" id="IPR027417">
    <property type="entry name" value="P-loop_NTPase"/>
</dbReference>
<evidence type="ECO:0000256" key="7">
    <source>
        <dbReference type="ARBA" id="ARBA00022989"/>
    </source>
</evidence>
<reference evidence="12 13" key="1">
    <citation type="submission" date="2020-08" db="EMBL/GenBank/DDBJ databases">
        <title>Genomic Encyclopedia of Type Strains, Phase IV (KMG-IV): sequencing the most valuable type-strain genomes for metagenomic binning, comparative biology and taxonomic classification.</title>
        <authorList>
            <person name="Goeker M."/>
        </authorList>
    </citation>
    <scope>NUCLEOTIDE SEQUENCE [LARGE SCALE GENOMIC DNA]</scope>
    <source>
        <strain evidence="12 13">DSM 16268</strain>
    </source>
</reference>
<organism evidence="12 13">
    <name type="scientific">Prosthecomicrobium pneumaticum</name>
    <dbReference type="NCBI Taxonomy" id="81895"/>
    <lineage>
        <taxon>Bacteria</taxon>
        <taxon>Pseudomonadati</taxon>
        <taxon>Pseudomonadota</taxon>
        <taxon>Alphaproteobacteria</taxon>
        <taxon>Hyphomicrobiales</taxon>
        <taxon>Kaistiaceae</taxon>
        <taxon>Prosthecomicrobium</taxon>
    </lineage>
</organism>
<dbReference type="Pfam" id="PF00005">
    <property type="entry name" value="ABC_tran"/>
    <property type="match status" value="1"/>
</dbReference>
<evidence type="ECO:0000313" key="13">
    <source>
        <dbReference type="Proteomes" id="UP000523821"/>
    </source>
</evidence>
<evidence type="ECO:0000256" key="2">
    <source>
        <dbReference type="ARBA" id="ARBA00005417"/>
    </source>
</evidence>
<dbReference type="PANTHER" id="PTHR11384">
    <property type="entry name" value="ATP-BINDING CASSETTE, SUB-FAMILY D MEMBER"/>
    <property type="match status" value="1"/>
</dbReference>
<dbReference type="InterPro" id="IPR050835">
    <property type="entry name" value="ABC_transporter_sub-D"/>
</dbReference>
<dbReference type="RefSeq" id="WP_183853512.1">
    <property type="nucleotide sequence ID" value="NZ_JACHOO010000002.1"/>
</dbReference>
<comment type="subcellular location">
    <subcellularLocation>
        <location evidence="1">Cell membrane</location>
        <topology evidence="1">Multi-pass membrane protein</topology>
    </subcellularLocation>
</comment>